<feature type="region of interest" description="Disordered" evidence="1">
    <location>
        <begin position="59"/>
        <end position="86"/>
    </location>
</feature>
<evidence type="ECO:0000313" key="3">
    <source>
        <dbReference type="Proteomes" id="UP000010809"/>
    </source>
</evidence>
<dbReference type="STRING" id="1255043.TVNIR_0606"/>
<dbReference type="Proteomes" id="UP000010809">
    <property type="component" value="Chromosome"/>
</dbReference>
<name>L0DTI2_THIND</name>
<protein>
    <submittedName>
        <fullName evidence="2">Uncharacterized protein</fullName>
    </submittedName>
</protein>
<accession>L0DTI2</accession>
<dbReference type="EMBL" id="CP003989">
    <property type="protein sequence ID" value="AGA32307.1"/>
    <property type="molecule type" value="Genomic_DNA"/>
</dbReference>
<dbReference type="AlphaFoldDB" id="L0DTI2"/>
<dbReference type="KEGG" id="tni:TVNIR_0606"/>
<proteinExistence type="predicted"/>
<keyword evidence="3" id="KW-1185">Reference proteome</keyword>
<reference evidence="2" key="1">
    <citation type="submission" date="2015-12" db="EMBL/GenBank/DDBJ databases">
        <authorList>
            <person name="Tikhonova T.V."/>
            <person name="Pavlov A.R."/>
            <person name="Beletsky A.V."/>
            <person name="Mardanov A.V."/>
            <person name="Sorokin D.Y."/>
            <person name="Ravin N.V."/>
            <person name="Popov V.O."/>
        </authorList>
    </citation>
    <scope>NUCLEOTIDE SEQUENCE</scope>
    <source>
        <strain evidence="2">DSM 14787</strain>
    </source>
</reference>
<dbReference type="PATRIC" id="fig|1255043.3.peg.612"/>
<evidence type="ECO:0000313" key="2">
    <source>
        <dbReference type="EMBL" id="AGA32307.1"/>
    </source>
</evidence>
<organism evidence="2 3">
    <name type="scientific">Thioalkalivibrio nitratireducens (strain DSM 14787 / UNIQEM 213 / ALEN2)</name>
    <dbReference type="NCBI Taxonomy" id="1255043"/>
    <lineage>
        <taxon>Bacteria</taxon>
        <taxon>Pseudomonadati</taxon>
        <taxon>Pseudomonadota</taxon>
        <taxon>Gammaproteobacteria</taxon>
        <taxon>Chromatiales</taxon>
        <taxon>Ectothiorhodospiraceae</taxon>
        <taxon>Thioalkalivibrio</taxon>
    </lineage>
</organism>
<evidence type="ECO:0000256" key="1">
    <source>
        <dbReference type="SAM" id="MobiDB-lite"/>
    </source>
</evidence>
<gene>
    <name evidence="2" type="ordered locus">TVNIR_0606</name>
</gene>
<sequence length="86" mass="8772">MGNIADQAGLGMLKDLFNFGDGDFWKGAMVGAAVVLLLTNENLRETLAGGAAKATAAVKSGLGGEGSADRDDAAEDTETDPEENAR</sequence>
<dbReference type="HOGENOM" id="CLU_2496902_0_0_6"/>
<feature type="compositionally biased region" description="Acidic residues" evidence="1">
    <location>
        <begin position="72"/>
        <end position="86"/>
    </location>
</feature>